<reference evidence="1" key="2">
    <citation type="submission" date="2021-09" db="EMBL/GenBank/DDBJ databases">
        <authorList>
            <person name="Gilroy R."/>
        </authorList>
    </citation>
    <scope>NUCLEOTIDE SEQUENCE</scope>
    <source>
        <strain evidence="1">ChiHjej13B12-14962</strain>
    </source>
</reference>
<gene>
    <name evidence="1" type="ORF">K8V32_13900</name>
</gene>
<evidence type="ECO:0000313" key="1">
    <source>
        <dbReference type="EMBL" id="HJF15859.1"/>
    </source>
</evidence>
<proteinExistence type="predicted"/>
<organism evidence="1 2">
    <name type="scientific">Enteractinococcus helveticum</name>
    <dbReference type="NCBI Taxonomy" id="1837282"/>
    <lineage>
        <taxon>Bacteria</taxon>
        <taxon>Bacillati</taxon>
        <taxon>Actinomycetota</taxon>
        <taxon>Actinomycetes</taxon>
        <taxon>Micrococcales</taxon>
        <taxon>Micrococcaceae</taxon>
    </lineage>
</organism>
<protein>
    <submittedName>
        <fullName evidence="1">Uncharacterized protein</fullName>
    </submittedName>
</protein>
<dbReference type="AlphaFoldDB" id="A0A921FPI2"/>
<reference evidence="1" key="1">
    <citation type="journal article" date="2021" name="PeerJ">
        <title>Extensive microbial diversity within the chicken gut microbiome revealed by metagenomics and culture.</title>
        <authorList>
            <person name="Gilroy R."/>
            <person name="Ravi A."/>
            <person name="Getino M."/>
            <person name="Pursley I."/>
            <person name="Horton D.L."/>
            <person name="Alikhan N.F."/>
            <person name="Baker D."/>
            <person name="Gharbi K."/>
            <person name="Hall N."/>
            <person name="Watson M."/>
            <person name="Adriaenssens E.M."/>
            <person name="Foster-Nyarko E."/>
            <person name="Jarju S."/>
            <person name="Secka A."/>
            <person name="Antonio M."/>
            <person name="Oren A."/>
            <person name="Chaudhuri R.R."/>
            <person name="La Ragione R."/>
            <person name="Hildebrand F."/>
            <person name="Pallen M.J."/>
        </authorList>
    </citation>
    <scope>NUCLEOTIDE SEQUENCE</scope>
    <source>
        <strain evidence="1">ChiHjej13B12-14962</strain>
    </source>
</reference>
<name>A0A921FPI2_9MICC</name>
<sequence>MPEPPEIDAPSVEPCPSTDEVDAVAFDEKVQRALDLGCEHDVDGDITFTEPEFEAQLAHR</sequence>
<dbReference type="RefSeq" id="WP_303908744.1">
    <property type="nucleotide sequence ID" value="NZ_DYXC01000161.1"/>
</dbReference>
<accession>A0A921FPI2</accession>
<dbReference type="EMBL" id="DYXC01000161">
    <property type="protein sequence ID" value="HJF15859.1"/>
    <property type="molecule type" value="Genomic_DNA"/>
</dbReference>
<dbReference type="Proteomes" id="UP000703315">
    <property type="component" value="Unassembled WGS sequence"/>
</dbReference>
<evidence type="ECO:0000313" key="2">
    <source>
        <dbReference type="Proteomes" id="UP000703315"/>
    </source>
</evidence>
<comment type="caution">
    <text evidence="1">The sequence shown here is derived from an EMBL/GenBank/DDBJ whole genome shotgun (WGS) entry which is preliminary data.</text>
</comment>